<dbReference type="Proteomes" id="UP000183760">
    <property type="component" value="Unassembled WGS sequence"/>
</dbReference>
<evidence type="ECO:0000259" key="1">
    <source>
        <dbReference type="Pfam" id="PF20248"/>
    </source>
</evidence>
<feature type="domain" description="DUF6603" evidence="1">
    <location>
        <begin position="432"/>
        <end position="987"/>
    </location>
</feature>
<comment type="caution">
    <text evidence="2">The sequence shown here is derived from an EMBL/GenBank/DDBJ whole genome shotgun (WGS) entry which is preliminary data.</text>
</comment>
<keyword evidence="4" id="KW-1185">Reference proteome</keyword>
<evidence type="ECO:0000313" key="3">
    <source>
        <dbReference type="EMBL" id="SEU19978.1"/>
    </source>
</evidence>
<dbReference type="Proteomes" id="UP000321514">
    <property type="component" value="Unassembled WGS sequence"/>
</dbReference>
<dbReference type="OrthoDB" id="535891at2"/>
<accession>A0A511T2V0</accession>
<evidence type="ECO:0000313" key="4">
    <source>
        <dbReference type="Proteomes" id="UP000183760"/>
    </source>
</evidence>
<dbReference type="InterPro" id="IPR046538">
    <property type="entry name" value="DUF6603"/>
</dbReference>
<dbReference type="EMBL" id="FOIB01000006">
    <property type="protein sequence ID" value="SEU19978.1"/>
    <property type="molecule type" value="Genomic_DNA"/>
</dbReference>
<sequence length="1115" mass="116433">MPDQAGTLEVLARALGNALSPLQYELTPERVLDLFARMGLQLPSELLGKSAFTTALSQGAGAAEDLGEDLVELAEAVESGDAMAMVQKGLALLEDVVVVIEALDSLADALKNVANQLPDVSAAQVQAFAQDFARKLVDQLLAGALERQRPAIAGILVLAGVIERAVEPGNPADPASPPYVSRKLRLERLLKLLTSPLALANEVYGWNGGTFNAALLASRFQQFLKISGLPAGLKLPPEVPKPQVESLLFGLQADGSSVMLTLLPPIEAGFDFMVAPKPGWTLHVTTTGQLPAGATLTFTPPSNVAVSASAGPLTAELKTTLDIEPVAPAKALVLLGQAGASRLETAGMSFGLGFAVKDTGGGTGTGEPTFHARIDDGKVIIESGKGGGLLSQLLSSLRVEAGFDLEADWRPSTGLRFKGGAGIEVRIPTSFTLGPIELQSIYLRSGIGAGGSIPLELSTGLRVALGPLTITVDRMGVEGALTFPNGGGGNLGPANLALGFKPPNGLGLSVEAGPVSGGGFLDFQSGPPERYAGALALRLMAFSVSAYGLFEKTQSGKTSFVVVLGARFTPGFQVGFGFAITGVGGLVGVNRRANVDLLAERLSSGTAGNVLFAENPVQSAPTLLGDLAELFPAADGVFVVGPTFQVTWMSLVRLDLGVLIEFPGPSKIILLGVGRFELGGQGGTPALVQIRLDVLGVIDFEQKLVSFDAALVNSRLLQIFHLTGSAGFRLSTGDRPYVMMTVGGFHPAFNPEPAHFPPLSRVGLTFNTGGGIGLSLRLEAYLAITSNTFQVGAALEVKVEAGPLNALGFLAFDALIQFKPFYFNVRFSAGFRVRYEGITLAGVRCEGTLTGPGPIVLSGSFTIEILFFEITWSDTFTLGEESGDAVLPVGSLVQALAVELEKPSNLEAIGGEDRRVATSPKTNTGKALISPLGQVAWSQKRAPLDVTLERFEGVPLESPQAVIATLPMASAAVQDWFSPGTFVELSGSESLNKGAFERLDAGRRVGFDLKKSAFIAHPLQVKTVRLPHEVLLLKLFLAFPPNFLEAALGRRAAPSIFAAAPAIAVKDETWAVQGKDGDVLKAGTSQTDAHQRARYSGAVALPALEVAEPIDLGGI</sequence>
<dbReference type="AlphaFoldDB" id="A0A511T2V0"/>
<name>A0A511T2V0_MYXFU</name>
<reference evidence="3 4" key="1">
    <citation type="submission" date="2016-10" db="EMBL/GenBank/DDBJ databases">
        <authorList>
            <person name="Varghese N."/>
            <person name="Submissions S."/>
        </authorList>
    </citation>
    <scope>NUCLEOTIDE SEQUENCE [LARGE SCALE GENOMIC DNA]</scope>
    <source>
        <strain evidence="3 4">DSM 16525</strain>
    </source>
</reference>
<evidence type="ECO:0000313" key="2">
    <source>
        <dbReference type="EMBL" id="GEN08491.1"/>
    </source>
</evidence>
<organism evidence="2 5">
    <name type="scientific">Myxococcus fulvus</name>
    <dbReference type="NCBI Taxonomy" id="33"/>
    <lineage>
        <taxon>Bacteria</taxon>
        <taxon>Pseudomonadati</taxon>
        <taxon>Myxococcota</taxon>
        <taxon>Myxococcia</taxon>
        <taxon>Myxococcales</taxon>
        <taxon>Cystobacterineae</taxon>
        <taxon>Myxococcaceae</taxon>
        <taxon>Myxococcus</taxon>
    </lineage>
</organism>
<dbReference type="STRING" id="1334629.MFUL124B02_30910"/>
<dbReference type="RefSeq" id="WP_143097234.1">
    <property type="nucleotide sequence ID" value="NZ_BJXR01000028.1"/>
</dbReference>
<dbReference type="EMBL" id="BJXR01000028">
    <property type="protein sequence ID" value="GEN08491.1"/>
    <property type="molecule type" value="Genomic_DNA"/>
</dbReference>
<protein>
    <recommendedName>
        <fullName evidence="1">DUF6603 domain-containing protein</fullName>
    </recommendedName>
</protein>
<proteinExistence type="predicted"/>
<gene>
    <name evidence="2" type="ORF">MFU01_35280</name>
    <name evidence="3" type="ORF">SAMN05443572_10680</name>
</gene>
<dbReference type="Pfam" id="PF20248">
    <property type="entry name" value="DUF6603"/>
    <property type="match status" value="1"/>
</dbReference>
<reference evidence="2 5" key="2">
    <citation type="submission" date="2019-07" db="EMBL/GenBank/DDBJ databases">
        <title>Whole genome shotgun sequence of Myxococcus fulvus NBRC 100333.</title>
        <authorList>
            <person name="Hosoyama A."/>
            <person name="Uohara A."/>
            <person name="Ohji S."/>
            <person name="Ichikawa N."/>
        </authorList>
    </citation>
    <scope>NUCLEOTIDE SEQUENCE [LARGE SCALE GENOMIC DNA]</scope>
    <source>
        <strain evidence="2 5">NBRC 100333</strain>
    </source>
</reference>
<evidence type="ECO:0000313" key="5">
    <source>
        <dbReference type="Proteomes" id="UP000321514"/>
    </source>
</evidence>